<evidence type="ECO:0000256" key="8">
    <source>
        <dbReference type="ARBA" id="ARBA00022695"/>
    </source>
</evidence>
<dbReference type="OrthoDB" id="62560at2759"/>
<keyword evidence="10" id="KW-0547">Nucleotide-binding</keyword>
<dbReference type="PANTHER" id="PTHR12729">
    <property type="entry name" value="TRNA(HIS) GUANYLYLTRANSFERASE-RELATED"/>
    <property type="match status" value="1"/>
</dbReference>
<dbReference type="Pfam" id="PF14413">
    <property type="entry name" value="Thg1C"/>
    <property type="match status" value="1"/>
</dbReference>
<comment type="cofactor">
    <cofactor evidence="1">
        <name>Mg(2+)</name>
        <dbReference type="ChEBI" id="CHEBI:18420"/>
    </cofactor>
</comment>
<evidence type="ECO:0000256" key="12">
    <source>
        <dbReference type="ARBA" id="ARBA00023134"/>
    </source>
</evidence>
<dbReference type="InterPro" id="IPR007537">
    <property type="entry name" value="tRNAHis_GuaTrfase_Thg1"/>
</dbReference>
<organism evidence="18 19">
    <name type="scientific">Ceraceosorus bombacis</name>
    <dbReference type="NCBI Taxonomy" id="401625"/>
    <lineage>
        <taxon>Eukaryota</taxon>
        <taxon>Fungi</taxon>
        <taxon>Dikarya</taxon>
        <taxon>Basidiomycota</taxon>
        <taxon>Ustilaginomycotina</taxon>
        <taxon>Exobasidiomycetes</taxon>
        <taxon>Ceraceosorales</taxon>
        <taxon>Ceraceosoraceae</taxon>
        <taxon>Ceraceosorus</taxon>
    </lineage>
</organism>
<feature type="domain" description="Thg1 C-terminal" evidence="17">
    <location>
        <begin position="128"/>
        <end position="243"/>
    </location>
</feature>
<dbReference type="PANTHER" id="PTHR12729:SF6">
    <property type="entry name" value="TRNA(HIS) GUANYLYLTRANSFERASE-RELATED"/>
    <property type="match status" value="1"/>
</dbReference>
<dbReference type="EMBL" id="CCYA01000276">
    <property type="protein sequence ID" value="CEH18941.1"/>
    <property type="molecule type" value="Genomic_DNA"/>
</dbReference>
<keyword evidence="8 18" id="KW-0548">Nucleotidyltransferase</keyword>
<evidence type="ECO:0000259" key="16">
    <source>
        <dbReference type="Pfam" id="PF04446"/>
    </source>
</evidence>
<dbReference type="FunFam" id="3.30.70.3000:FF:000001">
    <property type="entry name" value="tRNA(His) guanylyltransferase"/>
    <property type="match status" value="1"/>
</dbReference>
<evidence type="ECO:0000256" key="3">
    <source>
        <dbReference type="ARBA" id="ARBA00010113"/>
    </source>
</evidence>
<dbReference type="GO" id="GO:0008193">
    <property type="term" value="F:tRNA guanylyltransferase activity"/>
    <property type="evidence" value="ECO:0007669"/>
    <property type="project" value="UniProtKB-EC"/>
</dbReference>
<evidence type="ECO:0000256" key="7">
    <source>
        <dbReference type="ARBA" id="ARBA00022694"/>
    </source>
</evidence>
<dbReference type="Pfam" id="PF04446">
    <property type="entry name" value="Thg1"/>
    <property type="match status" value="1"/>
</dbReference>
<evidence type="ECO:0000313" key="19">
    <source>
        <dbReference type="Proteomes" id="UP000054845"/>
    </source>
</evidence>
<evidence type="ECO:0000256" key="1">
    <source>
        <dbReference type="ARBA" id="ARBA00001946"/>
    </source>
</evidence>
<name>A0A0P1BPQ7_9BASI</name>
<evidence type="ECO:0000256" key="14">
    <source>
        <dbReference type="ARBA" id="ARBA00047281"/>
    </source>
</evidence>
<keyword evidence="6 18" id="KW-0808">Transferase</keyword>
<dbReference type="InterPro" id="IPR025845">
    <property type="entry name" value="Thg1_C_dom"/>
</dbReference>
<reference evidence="18 19" key="1">
    <citation type="submission" date="2014-09" db="EMBL/GenBank/DDBJ databases">
        <authorList>
            <person name="Magalhaes I.L.F."/>
            <person name="Oliveira U."/>
            <person name="Santos F.R."/>
            <person name="Vidigal T.H.D.A."/>
            <person name="Brescovit A.D."/>
            <person name="Santos A.J."/>
        </authorList>
    </citation>
    <scope>NUCLEOTIDE SEQUENCE [LARGE SCALE GENOMIC DNA]</scope>
</reference>
<comment type="catalytic activity">
    <reaction evidence="14">
        <text>a 5'-end ribonucleotide-tRNA(His) + GTP + ATP + H2O = a 5'-end phospho-guanosine-ribonucleotide-tRNA(His) + AMP + 2 diphosphate + H(+)</text>
        <dbReference type="Rhea" id="RHEA:54564"/>
        <dbReference type="Rhea" id="RHEA-COMP:14193"/>
        <dbReference type="Rhea" id="RHEA-COMP:14917"/>
        <dbReference type="ChEBI" id="CHEBI:15377"/>
        <dbReference type="ChEBI" id="CHEBI:15378"/>
        <dbReference type="ChEBI" id="CHEBI:30616"/>
        <dbReference type="ChEBI" id="CHEBI:33019"/>
        <dbReference type="ChEBI" id="CHEBI:37565"/>
        <dbReference type="ChEBI" id="CHEBI:138282"/>
        <dbReference type="ChEBI" id="CHEBI:141847"/>
        <dbReference type="ChEBI" id="CHEBI:456215"/>
        <dbReference type="EC" id="2.7.7.79"/>
    </reaction>
</comment>
<feature type="domain" description="tRNAHis guanylyltransferase catalytic" evidence="16">
    <location>
        <begin position="7"/>
        <end position="125"/>
    </location>
</feature>
<evidence type="ECO:0000313" key="18">
    <source>
        <dbReference type="EMBL" id="CEH18941.1"/>
    </source>
</evidence>
<feature type="region of interest" description="Disordered" evidence="15">
    <location>
        <begin position="265"/>
        <end position="316"/>
    </location>
</feature>
<dbReference type="Proteomes" id="UP000054845">
    <property type="component" value="Unassembled WGS sequence"/>
</dbReference>
<evidence type="ECO:0000256" key="13">
    <source>
        <dbReference type="ARBA" id="ARBA00032480"/>
    </source>
</evidence>
<evidence type="ECO:0000256" key="5">
    <source>
        <dbReference type="ARBA" id="ARBA00015443"/>
    </source>
</evidence>
<evidence type="ECO:0000256" key="6">
    <source>
        <dbReference type="ARBA" id="ARBA00022679"/>
    </source>
</evidence>
<accession>A0A0P1BPQ7</accession>
<evidence type="ECO:0000256" key="15">
    <source>
        <dbReference type="SAM" id="MobiDB-lite"/>
    </source>
</evidence>
<dbReference type="EC" id="2.7.7.79" evidence="4"/>
<evidence type="ECO:0000259" key="17">
    <source>
        <dbReference type="Pfam" id="PF14413"/>
    </source>
</evidence>
<sequence>MALSRFAYVRSYEQQDAALPNTYMLVRLDGKGFHKFSAKHQFHKPNDARALELMNHAARKVMEQLRPEVVLAFGESDEYSRRQSKILTYITSLFTSNYVLAWSTFFPHQHLDEAPSFDGRLVLYPTEKEVRDYFSWRQADTHVNNLYNTVFWAMVQGGRTEREAHERLKGTLSADKNEILFNEHNINYDSLPPLFRKGSILCWGPEADAGLEQKDSSSPSSLQVKTKAKSKMMLRTLHVDIIGHAFWSSSRIQPRSSVPLVETNEDAEISEEGGAADQPDSNRALNVMSGPAEQPDRTDSHRTNAYAGLGARALAS</sequence>
<dbReference type="GO" id="GO:0000287">
    <property type="term" value="F:magnesium ion binding"/>
    <property type="evidence" value="ECO:0007669"/>
    <property type="project" value="InterPro"/>
</dbReference>
<proteinExistence type="inferred from homology"/>
<evidence type="ECO:0000256" key="11">
    <source>
        <dbReference type="ARBA" id="ARBA00022842"/>
    </source>
</evidence>
<evidence type="ECO:0000256" key="10">
    <source>
        <dbReference type="ARBA" id="ARBA00022741"/>
    </source>
</evidence>
<dbReference type="AlphaFoldDB" id="A0A0P1BPQ7"/>
<keyword evidence="9" id="KW-0479">Metal-binding</keyword>
<evidence type="ECO:0000256" key="4">
    <source>
        <dbReference type="ARBA" id="ARBA00012511"/>
    </source>
</evidence>
<evidence type="ECO:0000256" key="9">
    <source>
        <dbReference type="ARBA" id="ARBA00022723"/>
    </source>
</evidence>
<comment type="similarity">
    <text evidence="3">Belongs to the tRNA(His) guanylyltransferase family.</text>
</comment>
<dbReference type="Gene3D" id="3.30.70.3000">
    <property type="match status" value="1"/>
</dbReference>
<dbReference type="STRING" id="401625.A0A0P1BPQ7"/>
<keyword evidence="7" id="KW-0819">tRNA processing</keyword>
<dbReference type="InterPro" id="IPR024956">
    <property type="entry name" value="tRNAHis_GuaTrfase_cat"/>
</dbReference>
<dbReference type="GO" id="GO:0005525">
    <property type="term" value="F:GTP binding"/>
    <property type="evidence" value="ECO:0007669"/>
    <property type="project" value="UniProtKB-KW"/>
</dbReference>
<keyword evidence="12" id="KW-0342">GTP-binding</keyword>
<keyword evidence="19" id="KW-1185">Reference proteome</keyword>
<keyword evidence="11" id="KW-0460">Magnesium</keyword>
<evidence type="ECO:0000256" key="2">
    <source>
        <dbReference type="ARBA" id="ARBA00002939"/>
    </source>
</evidence>
<dbReference type="InterPro" id="IPR038469">
    <property type="entry name" value="tRNAHis_GuaTrfase_Thg1_sf"/>
</dbReference>
<dbReference type="GO" id="GO:0006400">
    <property type="term" value="P:tRNA modification"/>
    <property type="evidence" value="ECO:0007669"/>
    <property type="project" value="InterPro"/>
</dbReference>
<comment type="function">
    <text evidence="2">Adds a GMP to the 5'-end of tRNA(His) after transcription and RNase P cleavage.</text>
</comment>
<protein>
    <recommendedName>
        <fullName evidence="5">tRNA(His) guanylyltransferase</fullName>
        <ecNumber evidence="4">2.7.7.79</ecNumber>
    </recommendedName>
    <alternativeName>
        <fullName evidence="13">tRNA-histidine guanylyltransferase</fullName>
    </alternativeName>
</protein>